<dbReference type="RefSeq" id="WP_092350986.1">
    <property type="nucleotide sequence ID" value="NZ_FNQN01000019.1"/>
</dbReference>
<organism evidence="1 2">
    <name type="scientific">Desulfuromusa kysingii</name>
    <dbReference type="NCBI Taxonomy" id="37625"/>
    <lineage>
        <taxon>Bacteria</taxon>
        <taxon>Pseudomonadati</taxon>
        <taxon>Thermodesulfobacteriota</taxon>
        <taxon>Desulfuromonadia</taxon>
        <taxon>Desulfuromonadales</taxon>
        <taxon>Geopsychrobacteraceae</taxon>
        <taxon>Desulfuromusa</taxon>
    </lineage>
</organism>
<evidence type="ECO:0000313" key="1">
    <source>
        <dbReference type="EMBL" id="SEA83913.1"/>
    </source>
</evidence>
<reference evidence="1 2" key="1">
    <citation type="submission" date="2016-10" db="EMBL/GenBank/DDBJ databases">
        <authorList>
            <person name="de Groot N.N."/>
        </authorList>
    </citation>
    <scope>NUCLEOTIDE SEQUENCE [LARGE SCALE GENOMIC DNA]</scope>
    <source>
        <strain evidence="1 2">DSM 7343</strain>
    </source>
</reference>
<keyword evidence="2" id="KW-1185">Reference proteome</keyword>
<dbReference type="Proteomes" id="UP000199409">
    <property type="component" value="Unassembled WGS sequence"/>
</dbReference>
<evidence type="ECO:0000313" key="2">
    <source>
        <dbReference type="Proteomes" id="UP000199409"/>
    </source>
</evidence>
<protein>
    <submittedName>
        <fullName evidence="1">Uncharacterized protein</fullName>
    </submittedName>
</protein>
<gene>
    <name evidence="1" type="ORF">SAMN05660420_03368</name>
</gene>
<accession>A0A1H4EFX4</accession>
<sequence length="169" mass="19185">MPPVIKTLGLKMKKKLSILLLAIIILFPNICVSEEFILPLDDAINIETQLSASTQSCILIGNSYSNMIYTDIYQCAETKNLEKSLLQFSNYPYFTFTFSWYFQGGTTIKDASNQKTLLAAAMKHKSNTETIVENLIIDEGSNHLWHALEKYTCFRLNSNMSIGKRHCSK</sequence>
<dbReference type="AlphaFoldDB" id="A0A1H4EFX4"/>
<proteinExistence type="predicted"/>
<dbReference type="STRING" id="37625.SAMN05660420_03368"/>
<dbReference type="EMBL" id="FNQN01000019">
    <property type="protein sequence ID" value="SEA83913.1"/>
    <property type="molecule type" value="Genomic_DNA"/>
</dbReference>
<name>A0A1H4EFX4_9BACT</name>